<dbReference type="EMBL" id="CAJGYO010000006">
    <property type="protein sequence ID" value="CAD6237197.1"/>
    <property type="molecule type" value="Genomic_DNA"/>
</dbReference>
<dbReference type="Proteomes" id="UP000604825">
    <property type="component" value="Unassembled WGS sequence"/>
</dbReference>
<feature type="chain" id="PRO_5032421550" evidence="1">
    <location>
        <begin position="28"/>
        <end position="293"/>
    </location>
</feature>
<feature type="signal peptide" evidence="1">
    <location>
        <begin position="1"/>
        <end position="27"/>
    </location>
</feature>
<proteinExistence type="predicted"/>
<sequence length="293" mass="32389">MAAVASPALPSSLLLRLLLSLLFQVQNFRCSTMMMLLNLTICISSLPNRNHRFRLWVKCFWISNSAVNSCAQPLTLKSTKTGSTGGPYAVSVMQGYQYHEHMQDPDKSKMMTYSKVEKNAKSIVKIKSVHSGFLPSVARKECAANHVRSRDFCNIILQVCVWGATFCANLSHQRVANAPREMAGDCNECDIVKGEDQSQSEDNSKCSPQKKATAKGNMMTLSAILFLALILSARHQIIKIMKSKGLDTKRSIILLSSCLCVVKSVYGALKEAKDAGELVMFYLDVAKKGDKPR</sequence>
<organism evidence="2 3">
    <name type="scientific">Miscanthus lutarioriparius</name>
    <dbReference type="NCBI Taxonomy" id="422564"/>
    <lineage>
        <taxon>Eukaryota</taxon>
        <taxon>Viridiplantae</taxon>
        <taxon>Streptophyta</taxon>
        <taxon>Embryophyta</taxon>
        <taxon>Tracheophyta</taxon>
        <taxon>Spermatophyta</taxon>
        <taxon>Magnoliopsida</taxon>
        <taxon>Liliopsida</taxon>
        <taxon>Poales</taxon>
        <taxon>Poaceae</taxon>
        <taxon>PACMAD clade</taxon>
        <taxon>Panicoideae</taxon>
        <taxon>Andropogonodae</taxon>
        <taxon>Andropogoneae</taxon>
        <taxon>Saccharinae</taxon>
        <taxon>Miscanthus</taxon>
    </lineage>
</organism>
<dbReference type="AlphaFoldDB" id="A0A811P9J7"/>
<comment type="caution">
    <text evidence="2">The sequence shown here is derived from an EMBL/GenBank/DDBJ whole genome shotgun (WGS) entry which is preliminary data.</text>
</comment>
<evidence type="ECO:0000313" key="3">
    <source>
        <dbReference type="Proteomes" id="UP000604825"/>
    </source>
</evidence>
<protein>
    <submittedName>
        <fullName evidence="2">Uncharacterized protein</fullName>
    </submittedName>
</protein>
<keyword evidence="1" id="KW-0732">Signal</keyword>
<name>A0A811P9J7_9POAL</name>
<reference evidence="2" key="1">
    <citation type="submission" date="2020-10" db="EMBL/GenBank/DDBJ databases">
        <authorList>
            <person name="Han B."/>
            <person name="Lu T."/>
            <person name="Zhao Q."/>
            <person name="Huang X."/>
            <person name="Zhao Y."/>
        </authorList>
    </citation>
    <scope>NUCLEOTIDE SEQUENCE</scope>
</reference>
<accession>A0A811P9J7</accession>
<evidence type="ECO:0000256" key="1">
    <source>
        <dbReference type="SAM" id="SignalP"/>
    </source>
</evidence>
<keyword evidence="3" id="KW-1185">Reference proteome</keyword>
<evidence type="ECO:0000313" key="2">
    <source>
        <dbReference type="EMBL" id="CAD6237197.1"/>
    </source>
</evidence>
<gene>
    <name evidence="2" type="ORF">NCGR_LOCUS24844</name>
</gene>
<dbReference type="OrthoDB" id="10347235at2759"/>